<dbReference type="AlphaFoldDB" id="A0AAN6VF17"/>
<protein>
    <recommendedName>
        <fullName evidence="4">RGS domain-containing protein</fullName>
    </recommendedName>
</protein>
<keyword evidence="3" id="KW-1185">Reference proteome</keyword>
<dbReference type="EMBL" id="MU857095">
    <property type="protein sequence ID" value="KAK4150115.1"/>
    <property type="molecule type" value="Genomic_DNA"/>
</dbReference>
<name>A0AAN6VF17_9PEZI</name>
<feature type="compositionally biased region" description="Low complexity" evidence="1">
    <location>
        <begin position="126"/>
        <end position="169"/>
    </location>
</feature>
<dbReference type="Proteomes" id="UP001302745">
    <property type="component" value="Unassembled WGS sequence"/>
</dbReference>
<proteinExistence type="predicted"/>
<dbReference type="PANTHER" id="PTHR39466:SF1">
    <property type="entry name" value="RGS DOMAIN-CONTAINING PROTEIN"/>
    <property type="match status" value="1"/>
</dbReference>
<feature type="non-terminal residue" evidence="2">
    <location>
        <position position="169"/>
    </location>
</feature>
<organism evidence="2 3">
    <name type="scientific">Chaetomidium leptoderma</name>
    <dbReference type="NCBI Taxonomy" id="669021"/>
    <lineage>
        <taxon>Eukaryota</taxon>
        <taxon>Fungi</taxon>
        <taxon>Dikarya</taxon>
        <taxon>Ascomycota</taxon>
        <taxon>Pezizomycotina</taxon>
        <taxon>Sordariomycetes</taxon>
        <taxon>Sordariomycetidae</taxon>
        <taxon>Sordariales</taxon>
        <taxon>Chaetomiaceae</taxon>
        <taxon>Chaetomidium</taxon>
    </lineage>
</organism>
<sequence length="169" mass="19124">MSDSEAASKPKLQYGDIPAELSFEEIIKNRTAPPCSLNDFMDYLFYVERNAEPLQFFLWYCDYIQRWSNLLPRQKALSPPWDPEQAAEPRSRFIKYSHKRERSLKMNKVIAIMEMDSEQTPPPDSPSQDPSSSSNNSQTPSPSSSSSPTSSSSILSPTESTTPPADWQP</sequence>
<comment type="caution">
    <text evidence="2">The sequence shown here is derived from an EMBL/GenBank/DDBJ whole genome shotgun (WGS) entry which is preliminary data.</text>
</comment>
<feature type="region of interest" description="Disordered" evidence="1">
    <location>
        <begin position="75"/>
        <end position="94"/>
    </location>
</feature>
<reference evidence="2" key="2">
    <citation type="submission" date="2023-05" db="EMBL/GenBank/DDBJ databases">
        <authorList>
            <consortium name="Lawrence Berkeley National Laboratory"/>
            <person name="Steindorff A."/>
            <person name="Hensen N."/>
            <person name="Bonometti L."/>
            <person name="Westerberg I."/>
            <person name="Brannstrom I.O."/>
            <person name="Guillou S."/>
            <person name="Cros-Aarteil S."/>
            <person name="Calhoun S."/>
            <person name="Haridas S."/>
            <person name="Kuo A."/>
            <person name="Mondo S."/>
            <person name="Pangilinan J."/>
            <person name="Riley R."/>
            <person name="Labutti K."/>
            <person name="Andreopoulos B."/>
            <person name="Lipzen A."/>
            <person name="Chen C."/>
            <person name="Yanf M."/>
            <person name="Daum C."/>
            <person name="Ng V."/>
            <person name="Clum A."/>
            <person name="Ohm R."/>
            <person name="Martin F."/>
            <person name="Silar P."/>
            <person name="Natvig D."/>
            <person name="Lalanne C."/>
            <person name="Gautier V."/>
            <person name="Ament-Velasquez S.L."/>
            <person name="Kruys A."/>
            <person name="Hutchinson M.I."/>
            <person name="Powell A.J."/>
            <person name="Barry K."/>
            <person name="Miller A.N."/>
            <person name="Grigoriev I.V."/>
            <person name="Debuchy R."/>
            <person name="Gladieux P."/>
            <person name="Thoren M.H."/>
            <person name="Johannesson H."/>
        </authorList>
    </citation>
    <scope>NUCLEOTIDE SEQUENCE</scope>
    <source>
        <strain evidence="2">CBS 538.74</strain>
    </source>
</reference>
<evidence type="ECO:0008006" key="4">
    <source>
        <dbReference type="Google" id="ProtNLM"/>
    </source>
</evidence>
<evidence type="ECO:0000313" key="3">
    <source>
        <dbReference type="Proteomes" id="UP001302745"/>
    </source>
</evidence>
<feature type="region of interest" description="Disordered" evidence="1">
    <location>
        <begin position="115"/>
        <end position="169"/>
    </location>
</feature>
<accession>A0AAN6VF17</accession>
<reference evidence="2" key="1">
    <citation type="journal article" date="2023" name="Mol. Phylogenet. Evol.">
        <title>Genome-scale phylogeny and comparative genomics of the fungal order Sordariales.</title>
        <authorList>
            <person name="Hensen N."/>
            <person name="Bonometti L."/>
            <person name="Westerberg I."/>
            <person name="Brannstrom I.O."/>
            <person name="Guillou S."/>
            <person name="Cros-Aarteil S."/>
            <person name="Calhoun S."/>
            <person name="Haridas S."/>
            <person name="Kuo A."/>
            <person name="Mondo S."/>
            <person name="Pangilinan J."/>
            <person name="Riley R."/>
            <person name="LaButti K."/>
            <person name="Andreopoulos B."/>
            <person name="Lipzen A."/>
            <person name="Chen C."/>
            <person name="Yan M."/>
            <person name="Daum C."/>
            <person name="Ng V."/>
            <person name="Clum A."/>
            <person name="Steindorff A."/>
            <person name="Ohm R.A."/>
            <person name="Martin F."/>
            <person name="Silar P."/>
            <person name="Natvig D.O."/>
            <person name="Lalanne C."/>
            <person name="Gautier V."/>
            <person name="Ament-Velasquez S.L."/>
            <person name="Kruys A."/>
            <person name="Hutchinson M.I."/>
            <person name="Powell A.J."/>
            <person name="Barry K."/>
            <person name="Miller A.N."/>
            <person name="Grigoriev I.V."/>
            <person name="Debuchy R."/>
            <person name="Gladieux P."/>
            <person name="Hiltunen Thoren M."/>
            <person name="Johannesson H."/>
        </authorList>
    </citation>
    <scope>NUCLEOTIDE SEQUENCE</scope>
    <source>
        <strain evidence="2">CBS 538.74</strain>
    </source>
</reference>
<evidence type="ECO:0000313" key="2">
    <source>
        <dbReference type="EMBL" id="KAK4150115.1"/>
    </source>
</evidence>
<dbReference type="PANTHER" id="PTHR39466">
    <property type="entry name" value="RGS DOMAIN-CONTAINING PROTEIN"/>
    <property type="match status" value="1"/>
</dbReference>
<evidence type="ECO:0000256" key="1">
    <source>
        <dbReference type="SAM" id="MobiDB-lite"/>
    </source>
</evidence>
<gene>
    <name evidence="2" type="ORF">C8A00DRAFT_37274</name>
</gene>